<dbReference type="Proteomes" id="UP000597877">
    <property type="component" value="Unassembled WGS sequence"/>
</dbReference>
<dbReference type="Gene3D" id="3.40.50.10360">
    <property type="entry name" value="Hypothetical protein TT1679"/>
    <property type="match status" value="1"/>
</dbReference>
<dbReference type="SUPFAM" id="SSF110710">
    <property type="entry name" value="TTHA0583/YokD-like"/>
    <property type="match status" value="1"/>
</dbReference>
<dbReference type="HAMAP" id="MF_00800">
    <property type="entry name" value="UPF0340"/>
    <property type="match status" value="1"/>
</dbReference>
<keyword evidence="3" id="KW-1185">Reference proteome</keyword>
<evidence type="ECO:0000313" key="3">
    <source>
        <dbReference type="Proteomes" id="UP000597877"/>
    </source>
</evidence>
<evidence type="ECO:0000313" key="2">
    <source>
        <dbReference type="EMBL" id="MBC5668350.1"/>
    </source>
</evidence>
<proteinExistence type="inferred from homology"/>
<comment type="similarity">
    <text evidence="1">Belongs to the UPF0340 family.</text>
</comment>
<accession>A0ABR7F687</accession>
<dbReference type="EMBL" id="JACOOZ010000007">
    <property type="protein sequence ID" value="MBC5668350.1"/>
    <property type="molecule type" value="Genomic_DNA"/>
</dbReference>
<dbReference type="InterPro" id="IPR028345">
    <property type="entry name" value="Antibiotic_NAT-like"/>
</dbReference>
<gene>
    <name evidence="2" type="ORF">H8S00_10175</name>
</gene>
<dbReference type="NCBIfam" id="TIGR01440">
    <property type="entry name" value="TIGR01440 family protein"/>
    <property type="match status" value="1"/>
</dbReference>
<sequence>MYSEITKQAENIANEIIEKAKLKKGQILVVGCSSSEVCGDKIGSNSNLEVAKALFKGLYSVLEEKGIYLAAQCCEHLNRAIVVEREAVPFAEIVNVVPQPKAGGSFGTTAYKTFKNPVVVEEIKADAGIDIGGTLIGMHLKKVAVPVRLENNKLGEALVLAARVRPKYIGGERAVYDDKLM</sequence>
<name>A0ABR7F687_9FIRM</name>
<reference evidence="2 3" key="1">
    <citation type="submission" date="2020-08" db="EMBL/GenBank/DDBJ databases">
        <title>Genome public.</title>
        <authorList>
            <person name="Liu C."/>
            <person name="Sun Q."/>
        </authorList>
    </citation>
    <scope>NUCLEOTIDE SEQUENCE [LARGE SCALE GENOMIC DNA]</scope>
    <source>
        <strain evidence="2 3">BX4</strain>
    </source>
</reference>
<dbReference type="Pfam" id="PF04260">
    <property type="entry name" value="DUF436"/>
    <property type="match status" value="1"/>
</dbReference>
<dbReference type="RefSeq" id="WP_021952132.1">
    <property type="nucleotide sequence ID" value="NZ_JACOOZ010000007.1"/>
</dbReference>
<protein>
    <recommendedName>
        <fullName evidence="1">UPF0340 protein H8S00_10175</fullName>
    </recommendedName>
</protein>
<comment type="caution">
    <text evidence="2">The sequence shown here is derived from an EMBL/GenBank/DDBJ whole genome shotgun (WGS) entry which is preliminary data.</text>
</comment>
<evidence type="ECO:0000256" key="1">
    <source>
        <dbReference type="HAMAP-Rule" id="MF_00800"/>
    </source>
</evidence>
<dbReference type="PIRSF" id="PIRSF007510">
    <property type="entry name" value="UCP007510"/>
    <property type="match status" value="1"/>
</dbReference>
<organism evidence="2 3">
    <name type="scientific">Eubacterium segne</name>
    <dbReference type="NCBI Taxonomy" id="2763045"/>
    <lineage>
        <taxon>Bacteria</taxon>
        <taxon>Bacillati</taxon>
        <taxon>Bacillota</taxon>
        <taxon>Clostridia</taxon>
        <taxon>Eubacteriales</taxon>
        <taxon>Eubacteriaceae</taxon>
        <taxon>Eubacterium</taxon>
    </lineage>
</organism>
<dbReference type="InterPro" id="IPR006340">
    <property type="entry name" value="DUF436"/>
</dbReference>